<evidence type="ECO:0000313" key="3">
    <source>
        <dbReference type="Proteomes" id="UP000038009"/>
    </source>
</evidence>
<dbReference type="VEuPathDB" id="TriTrypDB:Lsey_0342_0080"/>
<gene>
    <name evidence="2" type="ORF">ABL78_7304</name>
</gene>
<organism evidence="2 3">
    <name type="scientific">Leptomonas seymouri</name>
    <dbReference type="NCBI Taxonomy" id="5684"/>
    <lineage>
        <taxon>Eukaryota</taxon>
        <taxon>Discoba</taxon>
        <taxon>Euglenozoa</taxon>
        <taxon>Kinetoplastea</taxon>
        <taxon>Metakinetoplastina</taxon>
        <taxon>Trypanosomatida</taxon>
        <taxon>Trypanosomatidae</taxon>
        <taxon>Leishmaniinae</taxon>
        <taxon>Leptomonas</taxon>
    </lineage>
</organism>
<evidence type="ECO:0000256" key="1">
    <source>
        <dbReference type="SAM" id="MobiDB-lite"/>
    </source>
</evidence>
<feature type="non-terminal residue" evidence="2">
    <location>
        <position position="62"/>
    </location>
</feature>
<feature type="region of interest" description="Disordered" evidence="1">
    <location>
        <begin position="43"/>
        <end position="62"/>
    </location>
</feature>
<dbReference type="OrthoDB" id="262188at2759"/>
<evidence type="ECO:0000313" key="2">
    <source>
        <dbReference type="EMBL" id="KPI83665.1"/>
    </source>
</evidence>
<reference evidence="2 3" key="1">
    <citation type="journal article" date="2015" name="PLoS Pathog.">
        <title>Leptomonas seymouri: Adaptations to the Dixenous Life Cycle Analyzed by Genome Sequencing, Transcriptome Profiling and Co-infection with Leishmania donovani.</title>
        <authorList>
            <person name="Kraeva N."/>
            <person name="Butenko A."/>
            <person name="Hlavacova J."/>
            <person name="Kostygov A."/>
            <person name="Myskova J."/>
            <person name="Grybchuk D."/>
            <person name="Lestinova T."/>
            <person name="Votypka J."/>
            <person name="Volf P."/>
            <person name="Opperdoes F."/>
            <person name="Flegontov P."/>
            <person name="Lukes J."/>
            <person name="Yurchenko V."/>
        </authorList>
    </citation>
    <scope>NUCLEOTIDE SEQUENCE [LARGE SCALE GENOMIC DNA]</scope>
    <source>
        <strain evidence="2 3">ATCC 30220</strain>
    </source>
</reference>
<feature type="compositionally biased region" description="Basic and acidic residues" evidence="1">
    <location>
        <begin position="44"/>
        <end position="62"/>
    </location>
</feature>
<protein>
    <submittedName>
        <fullName evidence="2">Putative microtubule-associated protein</fullName>
    </submittedName>
</protein>
<sequence length="62" mass="7511">MYKSTYGDTYKPHDPEAYRREQPEDERVGERNVAVDPILYKSTYGEDYKPYEDDAYRREQPE</sequence>
<feature type="region of interest" description="Disordered" evidence="1">
    <location>
        <begin position="1"/>
        <end position="35"/>
    </location>
</feature>
<dbReference type="AlphaFoldDB" id="A0A0N1HSK6"/>
<name>A0A0N1HSK6_LEPSE</name>
<accession>A0A0N1HSK6</accession>
<comment type="caution">
    <text evidence="2">The sequence shown here is derived from an EMBL/GenBank/DDBJ whole genome shotgun (WGS) entry which is preliminary data.</text>
</comment>
<dbReference type="Proteomes" id="UP000038009">
    <property type="component" value="Unassembled WGS sequence"/>
</dbReference>
<proteinExistence type="predicted"/>
<dbReference type="EMBL" id="LJSK01000342">
    <property type="protein sequence ID" value="KPI83665.1"/>
    <property type="molecule type" value="Genomic_DNA"/>
</dbReference>
<keyword evidence="3" id="KW-1185">Reference proteome</keyword>
<feature type="compositionally biased region" description="Basic and acidic residues" evidence="1">
    <location>
        <begin position="10"/>
        <end position="30"/>
    </location>
</feature>